<proteinExistence type="predicted"/>
<name>A0AAV4TAX8_CAEEX</name>
<reference evidence="1 2" key="1">
    <citation type="submission" date="2021-06" db="EMBL/GenBank/DDBJ databases">
        <title>Caerostris extrusa draft genome.</title>
        <authorList>
            <person name="Kono N."/>
            <person name="Arakawa K."/>
        </authorList>
    </citation>
    <scope>NUCLEOTIDE SEQUENCE [LARGE SCALE GENOMIC DNA]</scope>
</reference>
<accession>A0AAV4TAX8</accession>
<keyword evidence="2" id="KW-1185">Reference proteome</keyword>
<comment type="caution">
    <text evidence="1">The sequence shown here is derived from an EMBL/GenBank/DDBJ whole genome shotgun (WGS) entry which is preliminary data.</text>
</comment>
<organism evidence="1 2">
    <name type="scientific">Caerostris extrusa</name>
    <name type="common">Bark spider</name>
    <name type="synonym">Caerostris bankana</name>
    <dbReference type="NCBI Taxonomy" id="172846"/>
    <lineage>
        <taxon>Eukaryota</taxon>
        <taxon>Metazoa</taxon>
        <taxon>Ecdysozoa</taxon>
        <taxon>Arthropoda</taxon>
        <taxon>Chelicerata</taxon>
        <taxon>Arachnida</taxon>
        <taxon>Araneae</taxon>
        <taxon>Araneomorphae</taxon>
        <taxon>Entelegynae</taxon>
        <taxon>Araneoidea</taxon>
        <taxon>Araneidae</taxon>
        <taxon>Caerostris</taxon>
    </lineage>
</organism>
<evidence type="ECO:0000313" key="1">
    <source>
        <dbReference type="EMBL" id="GIY42506.1"/>
    </source>
</evidence>
<gene>
    <name evidence="1" type="ORF">CEXT_765711</name>
</gene>
<protein>
    <submittedName>
        <fullName evidence="1">Uncharacterized protein</fullName>
    </submittedName>
</protein>
<dbReference type="AlphaFoldDB" id="A0AAV4TAX8"/>
<dbReference type="EMBL" id="BPLR01010855">
    <property type="protein sequence ID" value="GIY42506.1"/>
    <property type="molecule type" value="Genomic_DNA"/>
</dbReference>
<evidence type="ECO:0000313" key="2">
    <source>
        <dbReference type="Proteomes" id="UP001054945"/>
    </source>
</evidence>
<sequence length="99" mass="11295">MSTENFPSCLNKKCPLGAKMFATGTSVSCLTISEAMKLGLKKGISCRKKKVSRKGNRFWLFSSTDISYLHRSIFDLFYSIWEMGVIRELRITSTWSTIQ</sequence>
<dbReference type="Proteomes" id="UP001054945">
    <property type="component" value="Unassembled WGS sequence"/>
</dbReference>